<dbReference type="InParanoid" id="A0A6I8V4K3"/>
<dbReference type="PROSITE" id="PS50157">
    <property type="entry name" value="ZINC_FINGER_C2H2_2"/>
    <property type="match status" value="1"/>
</dbReference>
<gene>
    <name evidence="4" type="primary">LOC6898766</name>
</gene>
<dbReference type="PROSITE" id="PS00028">
    <property type="entry name" value="ZINC_FINGER_C2H2_1"/>
    <property type="match status" value="1"/>
</dbReference>
<dbReference type="InterPro" id="IPR013087">
    <property type="entry name" value="Znf_C2H2_type"/>
</dbReference>
<feature type="domain" description="C2H2-type" evidence="2">
    <location>
        <begin position="209"/>
        <end position="238"/>
    </location>
</feature>
<dbReference type="KEGG" id="dpo:6898766"/>
<reference evidence="3" key="1">
    <citation type="submission" date="2024-06" db="UniProtKB">
        <authorList>
            <consortium name="RefSeq"/>
        </authorList>
    </citation>
    <scope>NUCLEOTIDE SEQUENCE [LARGE SCALE GENOMIC DNA]</scope>
    <source>
        <strain evidence="3">MV2-25</strain>
    </source>
</reference>
<evidence type="ECO:0000256" key="1">
    <source>
        <dbReference type="PROSITE-ProRule" id="PRU00042"/>
    </source>
</evidence>
<name>A0A6I8V4K3_DROPS</name>
<keyword evidence="3" id="KW-1185">Reference proteome</keyword>
<protein>
    <recommendedName>
        <fullName evidence="2">C2H2-type domain-containing protein</fullName>
    </recommendedName>
</protein>
<organism evidence="3 4">
    <name type="scientific">Drosophila pseudoobscura pseudoobscura</name>
    <name type="common">Fruit fly</name>
    <dbReference type="NCBI Taxonomy" id="46245"/>
    <lineage>
        <taxon>Eukaryota</taxon>
        <taxon>Metazoa</taxon>
        <taxon>Ecdysozoa</taxon>
        <taxon>Arthropoda</taxon>
        <taxon>Hexapoda</taxon>
        <taxon>Insecta</taxon>
        <taxon>Pterygota</taxon>
        <taxon>Neoptera</taxon>
        <taxon>Endopterygota</taxon>
        <taxon>Diptera</taxon>
        <taxon>Brachycera</taxon>
        <taxon>Muscomorpha</taxon>
        <taxon>Ephydroidea</taxon>
        <taxon>Drosophilidae</taxon>
        <taxon>Drosophila</taxon>
        <taxon>Sophophora</taxon>
    </lineage>
</organism>
<keyword evidence="1" id="KW-0862">Zinc</keyword>
<dbReference type="RefSeq" id="XP_002138744.2">
    <property type="nucleotide sequence ID" value="XM_002138708.3"/>
</dbReference>
<evidence type="ECO:0000313" key="3">
    <source>
        <dbReference type="Proteomes" id="UP000001819"/>
    </source>
</evidence>
<proteinExistence type="predicted"/>
<sequence>MGSMDTKKYSEKCSIPDLDDLLPNRKYHCKMCPRQQVFKGLPLYNRHMKKIHKIEFEEKDCFHCPVKHCRRHEHMPNNVIMTKFHMVRRHYQDSHLVKKYKCQQCKRRFLLKEQYLKHKCRLGLKEETDSETENDENEFVDVENIDDTNSYVSRAVKTPLKESMDSKNVGGNNVEIKDAMDNYLLCWSGEKHCTKCRRKYKRRHSCQEHICNLCSRIFYRKSDLAAHEFTLAHISKQKDKVLMEDMVLIEDMQNLIRRIESKDFQDESLINTLGALVPTFQKIQDSIPKTSARTT</sequence>
<evidence type="ECO:0000259" key="2">
    <source>
        <dbReference type="PROSITE" id="PS50157"/>
    </source>
</evidence>
<dbReference type="SMART" id="SM00355">
    <property type="entry name" value="ZnF_C2H2"/>
    <property type="match status" value="3"/>
</dbReference>
<reference evidence="4" key="2">
    <citation type="submission" date="2025-08" db="UniProtKB">
        <authorList>
            <consortium name="RefSeq"/>
        </authorList>
    </citation>
    <scope>IDENTIFICATION</scope>
    <source>
        <strain evidence="4">MV-25-SWS-2005</strain>
        <tissue evidence="4">Whole body</tissue>
    </source>
</reference>
<evidence type="ECO:0000313" key="4">
    <source>
        <dbReference type="RefSeq" id="XP_002138744.2"/>
    </source>
</evidence>
<dbReference type="Proteomes" id="UP000001819">
    <property type="component" value="Chromosome 3"/>
</dbReference>
<keyword evidence="1" id="KW-0863">Zinc-finger</keyword>
<accession>A0A6I8V4K3</accession>
<dbReference type="GO" id="GO:0008270">
    <property type="term" value="F:zinc ion binding"/>
    <property type="evidence" value="ECO:0007669"/>
    <property type="project" value="UniProtKB-KW"/>
</dbReference>
<keyword evidence="1" id="KW-0479">Metal-binding</keyword>
<dbReference type="AlphaFoldDB" id="A0A6I8V4K3"/>